<gene>
    <name evidence="3" type="ORF">V9T40_008772</name>
</gene>
<feature type="transmembrane region" description="Helical" evidence="2">
    <location>
        <begin position="111"/>
        <end position="131"/>
    </location>
</feature>
<organism evidence="3 4">
    <name type="scientific">Parthenolecanium corni</name>
    <dbReference type="NCBI Taxonomy" id="536013"/>
    <lineage>
        <taxon>Eukaryota</taxon>
        <taxon>Metazoa</taxon>
        <taxon>Ecdysozoa</taxon>
        <taxon>Arthropoda</taxon>
        <taxon>Hexapoda</taxon>
        <taxon>Insecta</taxon>
        <taxon>Pterygota</taxon>
        <taxon>Neoptera</taxon>
        <taxon>Paraneoptera</taxon>
        <taxon>Hemiptera</taxon>
        <taxon>Sternorrhyncha</taxon>
        <taxon>Coccoidea</taxon>
        <taxon>Coccidae</taxon>
        <taxon>Parthenolecanium</taxon>
    </lineage>
</organism>
<accession>A0AAN9TNQ8</accession>
<dbReference type="Proteomes" id="UP001367676">
    <property type="component" value="Unassembled WGS sequence"/>
</dbReference>
<proteinExistence type="predicted"/>
<keyword evidence="4" id="KW-1185">Reference proteome</keyword>
<protein>
    <submittedName>
        <fullName evidence="3">Uncharacterized protein</fullName>
    </submittedName>
</protein>
<feature type="region of interest" description="Disordered" evidence="1">
    <location>
        <begin position="73"/>
        <end position="102"/>
    </location>
</feature>
<evidence type="ECO:0000256" key="1">
    <source>
        <dbReference type="SAM" id="MobiDB-lite"/>
    </source>
</evidence>
<keyword evidence="2" id="KW-0812">Transmembrane</keyword>
<evidence type="ECO:0000313" key="4">
    <source>
        <dbReference type="Proteomes" id="UP001367676"/>
    </source>
</evidence>
<keyword evidence="2" id="KW-0472">Membrane</keyword>
<evidence type="ECO:0000313" key="3">
    <source>
        <dbReference type="EMBL" id="KAK7601331.1"/>
    </source>
</evidence>
<comment type="caution">
    <text evidence="3">The sequence shown here is derived from an EMBL/GenBank/DDBJ whole genome shotgun (WGS) entry which is preliminary data.</text>
</comment>
<evidence type="ECO:0000256" key="2">
    <source>
        <dbReference type="SAM" id="Phobius"/>
    </source>
</evidence>
<keyword evidence="2" id="KW-1133">Transmembrane helix</keyword>
<dbReference type="AlphaFoldDB" id="A0AAN9TNQ8"/>
<dbReference type="EMBL" id="JBBCAQ010000010">
    <property type="protein sequence ID" value="KAK7601331.1"/>
    <property type="molecule type" value="Genomic_DNA"/>
</dbReference>
<sequence>MADERGACIFFETPYVVEPDTPMPPFNGHDPATVSVQFIPSFRNVPPLPYFRPNFNTHPYAVVDLAIPHQQPKIPTSTGLSKNQTQISSRSASQKTAGSAQEHNMQPRYPFIQMIASLLFALSIFLFLVYLSHSSFLLRTTDDWAKRGDRTAAAPIGKPRWNWSSAGRSGAIPCPSSYNEPNDRLLLLLHTTARLQIKTDQPDIYSA</sequence>
<name>A0AAN9TNQ8_9HEMI</name>
<reference evidence="3 4" key="1">
    <citation type="submission" date="2024-03" db="EMBL/GenBank/DDBJ databases">
        <title>Adaptation during the transition from Ophiocordyceps entomopathogen to insect associate is accompanied by gene loss and intensified selection.</title>
        <authorList>
            <person name="Ward C.M."/>
            <person name="Onetto C.A."/>
            <person name="Borneman A.R."/>
        </authorList>
    </citation>
    <scope>NUCLEOTIDE SEQUENCE [LARGE SCALE GENOMIC DNA]</scope>
    <source>
        <strain evidence="3">AWRI1</strain>
        <tissue evidence="3">Single Adult Female</tissue>
    </source>
</reference>